<keyword evidence="1" id="KW-1133">Transmembrane helix</keyword>
<evidence type="ECO:0000313" key="3">
    <source>
        <dbReference type="Proteomes" id="UP000309174"/>
    </source>
</evidence>
<dbReference type="Proteomes" id="UP000309174">
    <property type="component" value="Unassembled WGS sequence"/>
</dbReference>
<reference evidence="2 3" key="1">
    <citation type="submission" date="2019-05" db="EMBL/GenBank/DDBJ databases">
        <title>Draft genome sequence of Actinomadura sp. 14C53.</title>
        <authorList>
            <person name="Saricaoglu S."/>
            <person name="Isik K."/>
        </authorList>
    </citation>
    <scope>NUCLEOTIDE SEQUENCE [LARGE SCALE GENOMIC DNA]</scope>
    <source>
        <strain evidence="2 3">14C53</strain>
    </source>
</reference>
<sequence>MADPAMIAAGMSLVGTGASLVATWLRVRGRVQAERIRLSARTQVVRGLGPGSRLVESPEGVIIEVGPSRQEESERNG</sequence>
<dbReference type="RefSeq" id="WP_138644943.1">
    <property type="nucleotide sequence ID" value="NZ_VCKW01000041.1"/>
</dbReference>
<protein>
    <submittedName>
        <fullName evidence="2">Uncharacterized protein</fullName>
    </submittedName>
</protein>
<comment type="caution">
    <text evidence="2">The sequence shown here is derived from an EMBL/GenBank/DDBJ whole genome shotgun (WGS) entry which is preliminary data.</text>
</comment>
<keyword evidence="3" id="KW-1185">Reference proteome</keyword>
<keyword evidence="1" id="KW-0472">Membrane</keyword>
<feature type="transmembrane region" description="Helical" evidence="1">
    <location>
        <begin position="6"/>
        <end position="27"/>
    </location>
</feature>
<dbReference type="AlphaFoldDB" id="A0A5C4JF46"/>
<dbReference type="EMBL" id="VCKW01000041">
    <property type="protein sequence ID" value="TMR03392.1"/>
    <property type="molecule type" value="Genomic_DNA"/>
</dbReference>
<accession>A0A5C4JF46</accession>
<dbReference type="OrthoDB" id="3394944at2"/>
<organism evidence="2 3">
    <name type="scientific">Actinomadura soli</name>
    <dbReference type="NCBI Taxonomy" id="2508997"/>
    <lineage>
        <taxon>Bacteria</taxon>
        <taxon>Bacillati</taxon>
        <taxon>Actinomycetota</taxon>
        <taxon>Actinomycetes</taxon>
        <taxon>Streptosporangiales</taxon>
        <taxon>Thermomonosporaceae</taxon>
        <taxon>Actinomadura</taxon>
    </lineage>
</organism>
<evidence type="ECO:0000256" key="1">
    <source>
        <dbReference type="SAM" id="Phobius"/>
    </source>
</evidence>
<name>A0A5C4JF46_9ACTN</name>
<evidence type="ECO:0000313" key="2">
    <source>
        <dbReference type="EMBL" id="TMR03392.1"/>
    </source>
</evidence>
<proteinExistence type="predicted"/>
<keyword evidence="1" id="KW-0812">Transmembrane</keyword>
<gene>
    <name evidence="2" type="ORF">ETD83_10825</name>
</gene>